<dbReference type="PANTHER" id="PTHR38116">
    <property type="entry name" value="CHROMOSOME 7, WHOLE GENOME SHOTGUN SEQUENCE"/>
    <property type="match status" value="1"/>
</dbReference>
<gene>
    <name evidence="2" type="ORF">CCHL11_03732</name>
</gene>
<protein>
    <recommendedName>
        <fullName evidence="4">BZIP domain-containing protein</fullName>
    </recommendedName>
</protein>
<organism evidence="2 3">
    <name type="scientific">Colletotrichum chlorophyti</name>
    <dbReference type="NCBI Taxonomy" id="708187"/>
    <lineage>
        <taxon>Eukaryota</taxon>
        <taxon>Fungi</taxon>
        <taxon>Dikarya</taxon>
        <taxon>Ascomycota</taxon>
        <taxon>Pezizomycotina</taxon>
        <taxon>Sordariomycetes</taxon>
        <taxon>Hypocreomycetidae</taxon>
        <taxon>Glomerellales</taxon>
        <taxon>Glomerellaceae</taxon>
        <taxon>Colletotrichum</taxon>
    </lineage>
</organism>
<accession>A0A1Q8RQN8</accession>
<feature type="region of interest" description="Disordered" evidence="1">
    <location>
        <begin position="28"/>
        <end position="51"/>
    </location>
</feature>
<comment type="caution">
    <text evidence="2">The sequence shown here is derived from an EMBL/GenBank/DDBJ whole genome shotgun (WGS) entry which is preliminary data.</text>
</comment>
<dbReference type="Proteomes" id="UP000186583">
    <property type="component" value="Unassembled WGS sequence"/>
</dbReference>
<dbReference type="InterPro" id="IPR021833">
    <property type="entry name" value="DUF3425"/>
</dbReference>
<name>A0A1Q8RQN8_9PEZI</name>
<dbReference type="PANTHER" id="PTHR38116:SF5">
    <property type="entry name" value="BZIP DOMAIN-CONTAINING PROTEIN"/>
    <property type="match status" value="1"/>
</dbReference>
<reference evidence="2 3" key="1">
    <citation type="submission" date="2016-11" db="EMBL/GenBank/DDBJ databases">
        <title>Draft Genome Assembly of Colletotrichum chlorophyti a pathogen of herbaceous plants.</title>
        <authorList>
            <person name="Gan P."/>
            <person name="Narusaka M."/>
            <person name="Tsushima A."/>
            <person name="Narusaka Y."/>
            <person name="Takano Y."/>
            <person name="Shirasu K."/>
        </authorList>
    </citation>
    <scope>NUCLEOTIDE SEQUENCE [LARGE SCALE GENOMIC DNA]</scope>
    <source>
        <strain evidence="2 3">NTL11</strain>
    </source>
</reference>
<evidence type="ECO:0000313" key="2">
    <source>
        <dbReference type="EMBL" id="OLN86650.1"/>
    </source>
</evidence>
<feature type="compositionally biased region" description="Basic residues" evidence="1">
    <location>
        <begin position="39"/>
        <end position="51"/>
    </location>
</feature>
<proteinExistence type="predicted"/>
<keyword evidence="3" id="KW-1185">Reference proteome</keyword>
<dbReference type="Pfam" id="PF11905">
    <property type="entry name" value="DUF3425"/>
    <property type="match status" value="1"/>
</dbReference>
<evidence type="ECO:0000313" key="3">
    <source>
        <dbReference type="Proteomes" id="UP000186583"/>
    </source>
</evidence>
<dbReference type="AlphaFoldDB" id="A0A1Q8RQN8"/>
<dbReference type="STRING" id="708187.A0A1Q8RQN8"/>
<sequence length="302" mass="34522">MESPSKPQALVVIEVEKLPQQTEVIEPSEDWTGVASSKERRKLQNRLNQRAHRRRGREELLRQLQRVAENGVAGIQPSHVSQIAGTEEEGYELHASPEKRRETILFARNASMNYTLGTPRLNELQGLVALNLLNALARNARVLGFSLKSLCDDNFISPFNLEGPRLPCALRQASSWPVHLRPTEAQLKITHHPFLDLFPIPSLRDAAIRAEDLGFFDDDEFCRDIFRVDDSPSGEDWPRLIVWGEPWNPRAWEANVAFVKKWGWLIRGCPEILAGTNYWRQKRGEKKLVFSRIFGQTRVVAC</sequence>
<dbReference type="EMBL" id="MPGH01000111">
    <property type="protein sequence ID" value="OLN86650.1"/>
    <property type="molecule type" value="Genomic_DNA"/>
</dbReference>
<evidence type="ECO:0008006" key="4">
    <source>
        <dbReference type="Google" id="ProtNLM"/>
    </source>
</evidence>
<dbReference type="OrthoDB" id="2245989at2759"/>
<evidence type="ECO:0000256" key="1">
    <source>
        <dbReference type="SAM" id="MobiDB-lite"/>
    </source>
</evidence>